<dbReference type="EMBL" id="SDIL01000054">
    <property type="protein sequence ID" value="RXK38104.1"/>
    <property type="molecule type" value="Genomic_DNA"/>
</dbReference>
<feature type="region of interest" description="Disordered" evidence="1">
    <location>
        <begin position="1"/>
        <end position="96"/>
    </location>
</feature>
<keyword evidence="3" id="KW-1185">Reference proteome</keyword>
<accession>A0A4Q1BK40</accession>
<dbReference type="InParanoid" id="A0A4Q1BK40"/>
<evidence type="ECO:0000256" key="1">
    <source>
        <dbReference type="SAM" id="MobiDB-lite"/>
    </source>
</evidence>
<proteinExistence type="predicted"/>
<reference evidence="2 3" key="1">
    <citation type="submission" date="2016-06" db="EMBL/GenBank/DDBJ databases">
        <title>Evolution of pathogenesis and genome organization in the Tremellales.</title>
        <authorList>
            <person name="Cuomo C."/>
            <person name="Litvintseva A."/>
            <person name="Heitman J."/>
            <person name="Chen Y."/>
            <person name="Sun S."/>
            <person name="Springer D."/>
            <person name="Dromer F."/>
            <person name="Young S."/>
            <person name="Zeng Q."/>
            <person name="Chapman S."/>
            <person name="Gujja S."/>
            <person name="Saif S."/>
            <person name="Birren B."/>
        </authorList>
    </citation>
    <scope>NUCLEOTIDE SEQUENCE [LARGE SCALE GENOMIC DNA]</scope>
    <source>
        <strain evidence="2 3">ATCC 28783</strain>
    </source>
</reference>
<comment type="caution">
    <text evidence="2">The sequence shown here is derived from an EMBL/GenBank/DDBJ whole genome shotgun (WGS) entry which is preliminary data.</text>
</comment>
<feature type="compositionally biased region" description="Polar residues" evidence="1">
    <location>
        <begin position="109"/>
        <end position="130"/>
    </location>
</feature>
<gene>
    <name evidence="2" type="ORF">M231_04663</name>
</gene>
<protein>
    <submittedName>
        <fullName evidence="2">Uncharacterized protein</fullName>
    </submittedName>
</protein>
<name>A0A4Q1BK40_TREME</name>
<feature type="region of interest" description="Disordered" evidence="1">
    <location>
        <begin position="109"/>
        <end position="140"/>
    </location>
</feature>
<evidence type="ECO:0000313" key="3">
    <source>
        <dbReference type="Proteomes" id="UP000289152"/>
    </source>
</evidence>
<evidence type="ECO:0000313" key="2">
    <source>
        <dbReference type="EMBL" id="RXK38104.1"/>
    </source>
</evidence>
<dbReference type="AlphaFoldDB" id="A0A4Q1BK40"/>
<organism evidence="2 3">
    <name type="scientific">Tremella mesenterica</name>
    <name type="common">Jelly fungus</name>
    <dbReference type="NCBI Taxonomy" id="5217"/>
    <lineage>
        <taxon>Eukaryota</taxon>
        <taxon>Fungi</taxon>
        <taxon>Dikarya</taxon>
        <taxon>Basidiomycota</taxon>
        <taxon>Agaricomycotina</taxon>
        <taxon>Tremellomycetes</taxon>
        <taxon>Tremellales</taxon>
        <taxon>Tremellaceae</taxon>
        <taxon>Tremella</taxon>
    </lineage>
</organism>
<feature type="compositionally biased region" description="Polar residues" evidence="1">
    <location>
        <begin position="1"/>
        <end position="13"/>
    </location>
</feature>
<sequence length="201" mass="21353">MSTSSPIQSSRRGCNTIEPFRNGTAATKTRRTSKTSPSARPPSHPSYHVKEPGTHDSSSTSKRPTVPSGMTRAPSTGFLEQMGTGGPQSYDPLDRQFLPYYNPLVPQNSSGLSAAQTSRPGYPFTMSTDSHPADGSPPSSINAQALAEDFVLIPKSLLSSPIPTAPLNNSSGSSVHVPDTQPLEIVRGVLRFISRGSFGVR</sequence>
<dbReference type="Proteomes" id="UP000289152">
    <property type="component" value="Unassembled WGS sequence"/>
</dbReference>
<dbReference type="VEuPathDB" id="FungiDB:TREMEDRAFT_62698"/>